<dbReference type="RefSeq" id="WP_150311489.1">
    <property type="nucleotide sequence ID" value="NZ_VMSO01000025.1"/>
</dbReference>
<feature type="domain" description="HTH gntR-type" evidence="4">
    <location>
        <begin position="10"/>
        <end position="78"/>
    </location>
</feature>
<dbReference type="CDD" id="cd07377">
    <property type="entry name" value="WHTH_GntR"/>
    <property type="match status" value="1"/>
</dbReference>
<evidence type="ECO:0000256" key="2">
    <source>
        <dbReference type="ARBA" id="ARBA00023125"/>
    </source>
</evidence>
<dbReference type="InterPro" id="IPR036388">
    <property type="entry name" value="WH-like_DNA-bd_sf"/>
</dbReference>
<evidence type="ECO:0000256" key="1">
    <source>
        <dbReference type="ARBA" id="ARBA00023015"/>
    </source>
</evidence>
<proteinExistence type="predicted"/>
<keyword evidence="2" id="KW-0238">DNA-binding</keyword>
<dbReference type="GO" id="GO:0003677">
    <property type="term" value="F:DNA binding"/>
    <property type="evidence" value="ECO:0007669"/>
    <property type="project" value="UniProtKB-KW"/>
</dbReference>
<keyword evidence="6" id="KW-1185">Reference proteome</keyword>
<dbReference type="Gene3D" id="1.10.10.10">
    <property type="entry name" value="Winged helix-like DNA-binding domain superfamily/Winged helix DNA-binding domain"/>
    <property type="match status" value="1"/>
</dbReference>
<dbReference type="Proteomes" id="UP000322025">
    <property type="component" value="Unassembled WGS sequence"/>
</dbReference>
<dbReference type="InterPro" id="IPR036390">
    <property type="entry name" value="WH_DNA-bd_sf"/>
</dbReference>
<evidence type="ECO:0000313" key="5">
    <source>
        <dbReference type="EMBL" id="KAA8500445.1"/>
    </source>
</evidence>
<dbReference type="PANTHER" id="PTHR38445:SF7">
    <property type="entry name" value="GNTR-FAMILY TRANSCRIPTIONAL REGULATOR"/>
    <property type="match status" value="1"/>
</dbReference>
<evidence type="ECO:0000259" key="4">
    <source>
        <dbReference type="PROSITE" id="PS50949"/>
    </source>
</evidence>
<keyword evidence="3" id="KW-0804">Transcription</keyword>
<evidence type="ECO:0000256" key="3">
    <source>
        <dbReference type="ARBA" id="ARBA00023163"/>
    </source>
</evidence>
<dbReference type="PANTHER" id="PTHR38445">
    <property type="entry name" value="HTH-TYPE TRANSCRIPTIONAL REPRESSOR YTRA"/>
    <property type="match status" value="1"/>
</dbReference>
<protein>
    <submittedName>
        <fullName evidence="5">GntR family transcriptional regulator</fullName>
    </submittedName>
</protein>
<evidence type="ECO:0000313" key="6">
    <source>
        <dbReference type="Proteomes" id="UP000322025"/>
    </source>
</evidence>
<dbReference type="Pfam" id="PF00392">
    <property type="entry name" value="GntR"/>
    <property type="match status" value="1"/>
</dbReference>
<dbReference type="PROSITE" id="PS50949">
    <property type="entry name" value="HTH_GNTR"/>
    <property type="match status" value="1"/>
</dbReference>
<dbReference type="SUPFAM" id="SSF46785">
    <property type="entry name" value="Winged helix' DNA-binding domain"/>
    <property type="match status" value="1"/>
</dbReference>
<dbReference type="EMBL" id="VMSO01000025">
    <property type="protein sequence ID" value="KAA8500445.1"/>
    <property type="molecule type" value="Genomic_DNA"/>
</dbReference>
<accession>A0A5M9HZV9</accession>
<dbReference type="SMART" id="SM00345">
    <property type="entry name" value="HTH_GNTR"/>
    <property type="match status" value="1"/>
</dbReference>
<name>A0A5M9HZV9_9FIRM</name>
<comment type="caution">
    <text evidence="5">The sequence shown here is derived from an EMBL/GenBank/DDBJ whole genome shotgun (WGS) entry which is preliminary data.</text>
</comment>
<dbReference type="GO" id="GO:0003700">
    <property type="term" value="F:DNA-binding transcription factor activity"/>
    <property type="evidence" value="ECO:0007669"/>
    <property type="project" value="InterPro"/>
</dbReference>
<keyword evidence="1" id="KW-0805">Transcription regulation</keyword>
<gene>
    <name evidence="5" type="ORF">FNY66_13610</name>
</gene>
<reference evidence="5" key="1">
    <citation type="submission" date="2019-07" db="EMBL/GenBank/DDBJ databases">
        <authorList>
            <person name="Wongkuna S."/>
            <person name="Scaria J."/>
        </authorList>
    </citation>
    <scope>NUCLEOTIDE SEQUENCE [LARGE SCALE GENOMIC DNA]</scope>
    <source>
        <strain evidence="5">SW178</strain>
    </source>
</reference>
<dbReference type="OrthoDB" id="9801546at2"/>
<dbReference type="AlphaFoldDB" id="A0A5M9HZV9"/>
<sequence length="125" mass="14136">MITIDYQSKLPLYEQIAERFQAMILRDALPPGSQMPSVRSLAMDLSINPNTIQKAFSLLEQRGYIYPVRGRGNYVADTARLAEQEKASLLKEVNNLLIQGKELGISRKEFIAVVDMLYGKEDTND</sequence>
<dbReference type="InterPro" id="IPR000524">
    <property type="entry name" value="Tscrpt_reg_HTH_GntR"/>
</dbReference>
<organism evidence="5 6">
    <name type="scientific">Mediterraneibacter catenae</name>
    <dbReference type="NCBI Taxonomy" id="2594882"/>
    <lineage>
        <taxon>Bacteria</taxon>
        <taxon>Bacillati</taxon>
        <taxon>Bacillota</taxon>
        <taxon>Clostridia</taxon>
        <taxon>Lachnospirales</taxon>
        <taxon>Lachnospiraceae</taxon>
        <taxon>Mediterraneibacter</taxon>
    </lineage>
</organism>